<dbReference type="InterPro" id="IPR029055">
    <property type="entry name" value="Ntn_hydrolases_N"/>
</dbReference>
<dbReference type="PRINTS" id="PR01210">
    <property type="entry name" value="GGTRANSPTASE"/>
</dbReference>
<proteinExistence type="predicted"/>
<dbReference type="PANTHER" id="PTHR43881">
    <property type="entry name" value="GAMMA-GLUTAMYLTRANSPEPTIDASE (AFU_ORTHOLOGUE AFUA_4G13580)"/>
    <property type="match status" value="1"/>
</dbReference>
<evidence type="ECO:0000313" key="1">
    <source>
        <dbReference type="EMBL" id="SDZ42037.1"/>
    </source>
</evidence>
<accession>A0A1H3SWF5</accession>
<organism evidence="1 2">
    <name type="scientific">Herbiconiux ginsengi</name>
    <dbReference type="NCBI Taxonomy" id="381665"/>
    <lineage>
        <taxon>Bacteria</taxon>
        <taxon>Bacillati</taxon>
        <taxon>Actinomycetota</taxon>
        <taxon>Actinomycetes</taxon>
        <taxon>Micrococcales</taxon>
        <taxon>Microbacteriaceae</taxon>
        <taxon>Herbiconiux</taxon>
    </lineage>
</organism>
<name>A0A1H3SWF5_9MICO</name>
<keyword evidence="1" id="KW-0378">Hydrolase</keyword>
<dbReference type="RefSeq" id="WP_092557171.1">
    <property type="nucleotide sequence ID" value="NZ_FNPZ01000004.1"/>
</dbReference>
<dbReference type="Proteomes" id="UP000198891">
    <property type="component" value="Unassembled WGS sequence"/>
</dbReference>
<reference evidence="1 2" key="1">
    <citation type="submission" date="2016-10" db="EMBL/GenBank/DDBJ databases">
        <authorList>
            <person name="de Groot N.N."/>
        </authorList>
    </citation>
    <scope>NUCLEOTIDE SEQUENCE [LARGE SCALE GENOMIC DNA]</scope>
    <source>
        <strain evidence="1 2">CGMCC 4.3491</strain>
    </source>
</reference>
<dbReference type="PANTHER" id="PTHR43881:SF1">
    <property type="entry name" value="GAMMA-GLUTAMYLTRANSPEPTIDASE (AFU_ORTHOLOGUE AFUA_4G13580)"/>
    <property type="match status" value="1"/>
</dbReference>
<dbReference type="SUPFAM" id="SSF56235">
    <property type="entry name" value="N-terminal nucleophile aminohydrolases (Ntn hydrolases)"/>
    <property type="match status" value="1"/>
</dbReference>
<sequence length="512" mass="51173">MSIALAAPHAAAVSAGERAAAAGGNALDAALAAAVMLTVVYPHQCALGGDLIALVRNPAGQTTAIIAAGTAPAAIETVSASWAAVPKQGVHSVTVPGVVAGWQAVAQQGAALGLEPAFRQAAATARAGSPVSAGLARAIESRAEAITADAGLSAIFAPNARFLTEGELCVQTALADTMERLAADPGDFYRGDIARQLVATLAAAGGTHALSDFAAYSPESTPALVAEVGGRTWSIAPPPSAGALIPGVVASGLDEHGNADSAALVAASVRGVAARGAHLGDPRVGPIDVERLLDLSSEASAAPRLEARASGDTAAVVATDDEGWAVTIVQSVYQTFGAGLLDPVTGVLFHNRGSAFTMDAASPARLRPGARPPHTLCPLIVEDAEAVIVAGCQGGRAQPWILAQLFADPSALGAPLGEILATPRWIVGDVDLGHERLTLVAEPGLPALVHEAAASLGVPSVELPGPADVAGHVQLVRRARATAILDAGSDPRADGVGTVFPSEHEGATHDLT</sequence>
<dbReference type="AlphaFoldDB" id="A0A1H3SWF5"/>
<dbReference type="InterPro" id="IPR052896">
    <property type="entry name" value="GGT-like_enzyme"/>
</dbReference>
<dbReference type="EMBL" id="FNPZ01000004">
    <property type="protein sequence ID" value="SDZ42037.1"/>
    <property type="molecule type" value="Genomic_DNA"/>
</dbReference>
<gene>
    <name evidence="1" type="ORF">SAMN05216554_3751</name>
</gene>
<dbReference type="Pfam" id="PF01019">
    <property type="entry name" value="G_glu_transpept"/>
    <property type="match status" value="1"/>
</dbReference>
<dbReference type="InterPro" id="IPR043137">
    <property type="entry name" value="GGT_ssub_C"/>
</dbReference>
<dbReference type="GO" id="GO:0016787">
    <property type="term" value="F:hydrolase activity"/>
    <property type="evidence" value="ECO:0007669"/>
    <property type="project" value="UniProtKB-KW"/>
</dbReference>
<evidence type="ECO:0000313" key="2">
    <source>
        <dbReference type="Proteomes" id="UP000198891"/>
    </source>
</evidence>
<keyword evidence="2" id="KW-1185">Reference proteome</keyword>
<protein>
    <submittedName>
        <fullName evidence="1">Primary-amine oxidase/gamma-glutamyltranspeptidase / glutathione hydrolase</fullName>
    </submittedName>
</protein>
<dbReference type="STRING" id="381665.SAMN05216554_3751"/>
<dbReference type="Gene3D" id="3.60.20.40">
    <property type="match status" value="1"/>
</dbReference>
<dbReference type="OrthoDB" id="9781342at2"/>